<name>A0A1I7XDM3_HETBA</name>
<accession>A0A1I7XDM3</accession>
<protein>
    <submittedName>
        <fullName evidence="2">Glyco_tran_10_N domain-containing protein</fullName>
    </submittedName>
</protein>
<sequence length="215" mass="24837">MNIGLDKDPGSDTCQFNTSIFKGFSKLSGWTYFGDTFKGGTPQFCTSNYDMIIDSVKTDSTSEKLDLAVDLVYWQYYLEDTCRCSRVNDSETTKVIIWMPRTPYKGDDYTMLTNNSYNHYVIHFGFTPDVSGLKTGFKLTALLLFKVIKQLSKCDLQEDDLYYKLAHSKNRHLSDQTLIDGDKFTSEQLAQEMWTRICRTVKHQFLICHLCMHTP</sequence>
<evidence type="ECO:0000313" key="2">
    <source>
        <dbReference type="WBParaSite" id="Hba_15805"/>
    </source>
</evidence>
<dbReference type="AlphaFoldDB" id="A0A1I7XDM3"/>
<evidence type="ECO:0000313" key="1">
    <source>
        <dbReference type="Proteomes" id="UP000095283"/>
    </source>
</evidence>
<organism evidence="1 2">
    <name type="scientific">Heterorhabditis bacteriophora</name>
    <name type="common">Entomopathogenic nematode worm</name>
    <dbReference type="NCBI Taxonomy" id="37862"/>
    <lineage>
        <taxon>Eukaryota</taxon>
        <taxon>Metazoa</taxon>
        <taxon>Ecdysozoa</taxon>
        <taxon>Nematoda</taxon>
        <taxon>Chromadorea</taxon>
        <taxon>Rhabditida</taxon>
        <taxon>Rhabditina</taxon>
        <taxon>Rhabditomorpha</taxon>
        <taxon>Strongyloidea</taxon>
        <taxon>Heterorhabditidae</taxon>
        <taxon>Heterorhabditis</taxon>
    </lineage>
</organism>
<dbReference type="WBParaSite" id="Hba_15805">
    <property type="protein sequence ID" value="Hba_15805"/>
    <property type="gene ID" value="Hba_15805"/>
</dbReference>
<dbReference type="Proteomes" id="UP000095283">
    <property type="component" value="Unplaced"/>
</dbReference>
<reference evidence="2" key="1">
    <citation type="submission" date="2016-11" db="UniProtKB">
        <authorList>
            <consortium name="WormBaseParasite"/>
        </authorList>
    </citation>
    <scope>IDENTIFICATION</scope>
</reference>
<keyword evidence="1" id="KW-1185">Reference proteome</keyword>
<proteinExistence type="predicted"/>